<dbReference type="GO" id="GO:0003677">
    <property type="term" value="F:DNA binding"/>
    <property type="evidence" value="ECO:0007669"/>
    <property type="project" value="UniProtKB-KW"/>
</dbReference>
<evidence type="ECO:0000256" key="4">
    <source>
        <dbReference type="ARBA" id="ARBA00023242"/>
    </source>
</evidence>
<feature type="domain" description="Zn(2)-C6 fungal-type" evidence="5">
    <location>
        <begin position="10"/>
        <end position="38"/>
    </location>
</feature>
<dbReference type="Proteomes" id="UP001201262">
    <property type="component" value="Unassembled WGS sequence"/>
</dbReference>
<organism evidence="6 7">
    <name type="scientific">Talaromyces proteolyticus</name>
    <dbReference type="NCBI Taxonomy" id="1131652"/>
    <lineage>
        <taxon>Eukaryota</taxon>
        <taxon>Fungi</taxon>
        <taxon>Dikarya</taxon>
        <taxon>Ascomycota</taxon>
        <taxon>Pezizomycotina</taxon>
        <taxon>Eurotiomycetes</taxon>
        <taxon>Eurotiomycetidae</taxon>
        <taxon>Eurotiales</taxon>
        <taxon>Trichocomaceae</taxon>
        <taxon>Talaromyces</taxon>
        <taxon>Talaromyces sect. Bacilispori</taxon>
    </lineage>
</organism>
<dbReference type="Gene3D" id="4.10.240.10">
    <property type="entry name" value="Zn(2)-C6 fungal-type DNA-binding domain"/>
    <property type="match status" value="1"/>
</dbReference>
<dbReference type="GeneID" id="70247202"/>
<dbReference type="Pfam" id="PF00172">
    <property type="entry name" value="Zn_clus"/>
    <property type="match status" value="1"/>
</dbReference>
<dbReference type="PROSITE" id="PS50048">
    <property type="entry name" value="ZN2_CY6_FUNGAL_2"/>
    <property type="match status" value="1"/>
</dbReference>
<evidence type="ECO:0000256" key="3">
    <source>
        <dbReference type="ARBA" id="ARBA00023163"/>
    </source>
</evidence>
<dbReference type="SUPFAM" id="SSF57701">
    <property type="entry name" value="Zn2/Cys6 DNA-binding domain"/>
    <property type="match status" value="1"/>
</dbReference>
<dbReference type="PANTHER" id="PTHR38111">
    <property type="entry name" value="ZN(2)-C6 FUNGAL-TYPE DOMAIN-CONTAINING PROTEIN-RELATED"/>
    <property type="match status" value="1"/>
</dbReference>
<dbReference type="InterPro" id="IPR053178">
    <property type="entry name" value="Osmoadaptation_assoc"/>
</dbReference>
<reference evidence="6" key="1">
    <citation type="submission" date="2021-12" db="EMBL/GenBank/DDBJ databases">
        <title>Convergent genome expansion in fungi linked to evolution of root-endophyte symbiosis.</title>
        <authorList>
            <consortium name="DOE Joint Genome Institute"/>
            <person name="Ke Y.-H."/>
            <person name="Bonito G."/>
            <person name="Liao H.-L."/>
            <person name="Looney B."/>
            <person name="Rojas-Flechas A."/>
            <person name="Nash J."/>
            <person name="Hameed K."/>
            <person name="Schadt C."/>
            <person name="Martin F."/>
            <person name="Crous P.W."/>
            <person name="Miettinen O."/>
            <person name="Magnuson J.K."/>
            <person name="Labbe J."/>
            <person name="Jacobson D."/>
            <person name="Doktycz M.J."/>
            <person name="Veneault-Fourrey C."/>
            <person name="Kuo A."/>
            <person name="Mondo S."/>
            <person name="Calhoun S."/>
            <person name="Riley R."/>
            <person name="Ohm R."/>
            <person name="LaButti K."/>
            <person name="Andreopoulos B."/>
            <person name="Pangilinan J."/>
            <person name="Nolan M."/>
            <person name="Tritt A."/>
            <person name="Clum A."/>
            <person name="Lipzen A."/>
            <person name="Daum C."/>
            <person name="Barry K."/>
            <person name="Grigoriev I.V."/>
            <person name="Vilgalys R."/>
        </authorList>
    </citation>
    <scope>NUCLEOTIDE SEQUENCE</scope>
    <source>
        <strain evidence="6">PMI_201</strain>
    </source>
</reference>
<keyword evidence="2" id="KW-0238">DNA-binding</keyword>
<dbReference type="InterPro" id="IPR021858">
    <property type="entry name" value="Fun_TF"/>
</dbReference>
<dbReference type="CDD" id="cd00067">
    <property type="entry name" value="GAL4"/>
    <property type="match status" value="1"/>
</dbReference>
<dbReference type="GO" id="GO:0000981">
    <property type="term" value="F:DNA-binding transcription factor activity, RNA polymerase II-specific"/>
    <property type="evidence" value="ECO:0007669"/>
    <property type="project" value="InterPro"/>
</dbReference>
<dbReference type="AlphaFoldDB" id="A0AAD4PXA1"/>
<evidence type="ECO:0000259" key="5">
    <source>
        <dbReference type="PROSITE" id="PS50048"/>
    </source>
</evidence>
<dbReference type="PANTHER" id="PTHR38111:SF2">
    <property type="entry name" value="FINGER DOMAIN PROTEIN, PUTATIVE (AFU_ORTHOLOGUE AFUA_1G01560)-RELATED"/>
    <property type="match status" value="1"/>
</dbReference>
<keyword evidence="7" id="KW-1185">Reference proteome</keyword>
<keyword evidence="4" id="KW-0539">Nucleus</keyword>
<keyword evidence="1" id="KW-0805">Transcription regulation</keyword>
<dbReference type="InterPro" id="IPR001138">
    <property type="entry name" value="Zn2Cys6_DnaBD"/>
</dbReference>
<evidence type="ECO:0000313" key="7">
    <source>
        <dbReference type="Proteomes" id="UP001201262"/>
    </source>
</evidence>
<dbReference type="Pfam" id="PF11951">
    <property type="entry name" value="Fungal_trans_2"/>
    <property type="match status" value="1"/>
</dbReference>
<gene>
    <name evidence="6" type="ORF">BGW36DRAFT_385485</name>
</gene>
<dbReference type="SMART" id="SM00066">
    <property type="entry name" value="GAL4"/>
    <property type="match status" value="1"/>
</dbReference>
<keyword evidence="3" id="KW-0804">Transcription</keyword>
<dbReference type="RefSeq" id="XP_046068784.1">
    <property type="nucleotide sequence ID" value="XM_046216915.1"/>
</dbReference>
<protein>
    <recommendedName>
        <fullName evidence="5">Zn(2)-C6 fungal-type domain-containing protein</fullName>
    </recommendedName>
</protein>
<dbReference type="PROSITE" id="PS00463">
    <property type="entry name" value="ZN2_CY6_FUNGAL_1"/>
    <property type="match status" value="1"/>
</dbReference>
<accession>A0AAD4PXA1</accession>
<evidence type="ECO:0000256" key="1">
    <source>
        <dbReference type="ARBA" id="ARBA00023015"/>
    </source>
</evidence>
<dbReference type="EMBL" id="JAJTJA010000010">
    <property type="protein sequence ID" value="KAH8692911.1"/>
    <property type="molecule type" value="Genomic_DNA"/>
</dbReference>
<comment type="caution">
    <text evidence="6">The sequence shown here is derived from an EMBL/GenBank/DDBJ whole genome shotgun (WGS) entry which is preliminary data.</text>
</comment>
<sequence length="452" mass="51537">MTRVGGRSRACITCRQRKIKCDLALPACSQCRRSRRHCPGPRTDAFFVHSIVSHDQTHQPLHPTHAFGLASTNRLLLMSAFDQFFVSNYIQSYGPRQSSATPPFWLIELPYLVSCQTAMPTVHCIRAVALLFYGNLIDNIAIQTEAYRMYGTALRSLSTLMQKYGTMSNNQSNPTLSDNLICAPIMLFRFQAMIGSPLHTWMSHLTAATFLLQTQGPEKCRSGLGRKFFLTVRLYISVMRLIEPSYNRPSFTLHEYLTIPFRDARRTRLDCLVDLLLCFPTEYDLKSESISAGSRLAGIAPNDICRMESYISKLEDWWRQNMSLPQGDDNNDKQLSPYSSSYLKRNQVTTDVYVLRSIALYNVALIVSLSHLSRLRLSPLLHKHQIELHCSQVIAACECMQKAHGWTPGSGATFPMILCLYIVGLRSPSQYQRQYANKKRLDWANTLFHTRK</sequence>
<name>A0AAD4PXA1_9EURO</name>
<dbReference type="InterPro" id="IPR036864">
    <property type="entry name" value="Zn2-C6_fun-type_DNA-bd_sf"/>
</dbReference>
<evidence type="ECO:0000313" key="6">
    <source>
        <dbReference type="EMBL" id="KAH8692911.1"/>
    </source>
</evidence>
<proteinExistence type="predicted"/>
<dbReference type="GO" id="GO:0008270">
    <property type="term" value="F:zinc ion binding"/>
    <property type="evidence" value="ECO:0007669"/>
    <property type="project" value="InterPro"/>
</dbReference>
<evidence type="ECO:0000256" key="2">
    <source>
        <dbReference type="ARBA" id="ARBA00023125"/>
    </source>
</evidence>